<feature type="region of interest" description="Disordered" evidence="1">
    <location>
        <begin position="1"/>
        <end position="22"/>
    </location>
</feature>
<feature type="compositionally biased region" description="Basic and acidic residues" evidence="1">
    <location>
        <begin position="331"/>
        <end position="343"/>
    </location>
</feature>
<evidence type="ECO:0000256" key="1">
    <source>
        <dbReference type="SAM" id="MobiDB-lite"/>
    </source>
</evidence>
<dbReference type="AlphaFoldDB" id="A0A9N7ULW2"/>
<protein>
    <submittedName>
        <fullName evidence="2">Uncharacterized protein</fullName>
    </submittedName>
</protein>
<sequence>MGHIRQSREQTRPGCSEIRPPHQTRAIPGDWVHVDGTHLLWHLTGKFYGDLDTSTINKDEYSFVGFALVNRERSEWQCLLCHTERRLDRQSRFFSVGSRQARSREAEFFYTNTSERSSSTGQILETCIIRSSQDAGGKVDLPRLIESTYPSSLSNPQPAAPADRSPMAYLRLNTHTRVLTHPHSGPRDEERGIGVPAATPNKMAFSEVAKVAGRPAELRGLQTPRRTGDGLGNPSRLPVTRLFRGELIRPTWSSLALCQMLAQLATADPSRSPRGPALWAWHPTHTDTGSVGEDFPTDGSLNLQRSHHISMMRTEVTSHVKMISLTHMLKEKEKESTRGDDFSTHLGNFDL</sequence>
<organism evidence="2 3">
    <name type="scientific">Pleuronectes platessa</name>
    <name type="common">European plaice</name>
    <dbReference type="NCBI Taxonomy" id="8262"/>
    <lineage>
        <taxon>Eukaryota</taxon>
        <taxon>Metazoa</taxon>
        <taxon>Chordata</taxon>
        <taxon>Craniata</taxon>
        <taxon>Vertebrata</taxon>
        <taxon>Euteleostomi</taxon>
        <taxon>Actinopterygii</taxon>
        <taxon>Neopterygii</taxon>
        <taxon>Teleostei</taxon>
        <taxon>Neoteleostei</taxon>
        <taxon>Acanthomorphata</taxon>
        <taxon>Carangaria</taxon>
        <taxon>Pleuronectiformes</taxon>
        <taxon>Pleuronectoidei</taxon>
        <taxon>Pleuronectidae</taxon>
        <taxon>Pleuronectes</taxon>
    </lineage>
</organism>
<comment type="caution">
    <text evidence="2">The sequence shown here is derived from an EMBL/GenBank/DDBJ whole genome shotgun (WGS) entry which is preliminary data.</text>
</comment>
<feature type="region of interest" description="Disordered" evidence="1">
    <location>
        <begin position="331"/>
        <end position="351"/>
    </location>
</feature>
<reference evidence="2" key="1">
    <citation type="submission" date="2020-03" db="EMBL/GenBank/DDBJ databases">
        <authorList>
            <person name="Weist P."/>
        </authorList>
    </citation>
    <scope>NUCLEOTIDE SEQUENCE</scope>
</reference>
<dbReference type="EMBL" id="CADEAL010001446">
    <property type="protein sequence ID" value="CAB1432506.1"/>
    <property type="molecule type" value="Genomic_DNA"/>
</dbReference>
<dbReference type="Proteomes" id="UP001153269">
    <property type="component" value="Unassembled WGS sequence"/>
</dbReference>
<proteinExistence type="predicted"/>
<evidence type="ECO:0000313" key="2">
    <source>
        <dbReference type="EMBL" id="CAB1432506.1"/>
    </source>
</evidence>
<feature type="compositionally biased region" description="Basic and acidic residues" evidence="1">
    <location>
        <begin position="1"/>
        <end position="11"/>
    </location>
</feature>
<gene>
    <name evidence="2" type="ORF">PLEPLA_LOCUS20588</name>
</gene>
<name>A0A9N7ULW2_PLEPL</name>
<accession>A0A9N7ULW2</accession>
<evidence type="ECO:0000313" key="3">
    <source>
        <dbReference type="Proteomes" id="UP001153269"/>
    </source>
</evidence>
<keyword evidence="3" id="KW-1185">Reference proteome</keyword>